<feature type="region of interest" description="Disordered" evidence="1">
    <location>
        <begin position="1"/>
        <end position="36"/>
    </location>
</feature>
<feature type="compositionally biased region" description="Polar residues" evidence="1">
    <location>
        <begin position="195"/>
        <end position="222"/>
    </location>
</feature>
<dbReference type="AlphaFoldDB" id="A0A183IQL5"/>
<reference evidence="2 3" key="2">
    <citation type="submission" date="2018-11" db="EMBL/GenBank/DDBJ databases">
        <authorList>
            <consortium name="Pathogen Informatics"/>
        </authorList>
    </citation>
    <scope>NUCLEOTIDE SEQUENCE [LARGE SCALE GENOMIC DNA]</scope>
</reference>
<evidence type="ECO:0000256" key="1">
    <source>
        <dbReference type="SAM" id="MobiDB-lite"/>
    </source>
</evidence>
<evidence type="ECO:0000313" key="3">
    <source>
        <dbReference type="Proteomes" id="UP000270296"/>
    </source>
</evidence>
<evidence type="ECO:0000313" key="2">
    <source>
        <dbReference type="EMBL" id="VDP08652.1"/>
    </source>
</evidence>
<name>A0A183IQL5_9BILA</name>
<evidence type="ECO:0000313" key="4">
    <source>
        <dbReference type="WBParaSite" id="SBAD_0000614701-mRNA-1"/>
    </source>
</evidence>
<dbReference type="OrthoDB" id="5873673at2759"/>
<feature type="region of interest" description="Disordered" evidence="1">
    <location>
        <begin position="195"/>
        <end position="264"/>
    </location>
</feature>
<feature type="region of interest" description="Disordered" evidence="1">
    <location>
        <begin position="72"/>
        <end position="119"/>
    </location>
</feature>
<sequence length="264" mass="28538">MAPVYSRETVLNGSPPQVANVPQQETPSKSHETLTAKSTEDVFLQEKAESDSAKLTSQFSRVAAELNEVLDDRKPLSDADGAEEKATFHRSRSVDLEREKRRQERSARKQISARPELGYGYLPVPTLPSASLSANYGLAAPPLNVVGSRSRPVPLSDMSVLPPYPFSSSVTIPQHVLIPPAAGLGRDQQRFQINSEISISYNDRSRSASSQTNYGTNANPVTSVRPLTLSPAPPTSITGSRHRLQTTSSGNESAESKTSQPTAL</sequence>
<organism evidence="4">
    <name type="scientific">Soboliphyme baturini</name>
    <dbReference type="NCBI Taxonomy" id="241478"/>
    <lineage>
        <taxon>Eukaryota</taxon>
        <taxon>Metazoa</taxon>
        <taxon>Ecdysozoa</taxon>
        <taxon>Nematoda</taxon>
        <taxon>Enoplea</taxon>
        <taxon>Dorylaimia</taxon>
        <taxon>Dioctophymatida</taxon>
        <taxon>Dioctophymatoidea</taxon>
        <taxon>Soboliphymatidae</taxon>
        <taxon>Soboliphyme</taxon>
    </lineage>
</organism>
<feature type="compositionally biased region" description="Polar residues" evidence="1">
    <location>
        <begin position="9"/>
        <end position="27"/>
    </location>
</feature>
<protein>
    <submittedName>
        <fullName evidence="4">DM14 domain-containing protein</fullName>
    </submittedName>
</protein>
<feature type="compositionally biased region" description="Basic and acidic residues" evidence="1">
    <location>
        <begin position="72"/>
        <end position="107"/>
    </location>
</feature>
<dbReference type="Proteomes" id="UP000270296">
    <property type="component" value="Unassembled WGS sequence"/>
</dbReference>
<dbReference type="EMBL" id="UZAM01009342">
    <property type="protein sequence ID" value="VDP08652.1"/>
    <property type="molecule type" value="Genomic_DNA"/>
</dbReference>
<accession>A0A183IQL5</accession>
<proteinExistence type="predicted"/>
<reference evidence="4" key="1">
    <citation type="submission" date="2016-06" db="UniProtKB">
        <authorList>
            <consortium name="WormBaseParasite"/>
        </authorList>
    </citation>
    <scope>IDENTIFICATION</scope>
</reference>
<keyword evidence="3" id="KW-1185">Reference proteome</keyword>
<gene>
    <name evidence="2" type="ORF">SBAD_LOCUS5912</name>
</gene>
<dbReference type="WBParaSite" id="SBAD_0000614701-mRNA-1">
    <property type="protein sequence ID" value="SBAD_0000614701-mRNA-1"/>
    <property type="gene ID" value="SBAD_0000614701"/>
</dbReference>
<feature type="compositionally biased region" description="Polar residues" evidence="1">
    <location>
        <begin position="235"/>
        <end position="264"/>
    </location>
</feature>